<dbReference type="SUPFAM" id="SSF46689">
    <property type="entry name" value="Homeodomain-like"/>
    <property type="match status" value="1"/>
</dbReference>
<dbReference type="InterPro" id="IPR002078">
    <property type="entry name" value="Sigma_54_int"/>
</dbReference>
<dbReference type="RefSeq" id="WP_017053687.1">
    <property type="nucleotide sequence ID" value="NZ_AJYW02000124.1"/>
</dbReference>
<evidence type="ECO:0000313" key="6">
    <source>
        <dbReference type="EMBL" id="OEE76261.1"/>
    </source>
</evidence>
<evidence type="ECO:0000256" key="3">
    <source>
        <dbReference type="ARBA" id="ARBA00023015"/>
    </source>
</evidence>
<dbReference type="GO" id="GO:0043565">
    <property type="term" value="F:sequence-specific DNA binding"/>
    <property type="evidence" value="ECO:0007669"/>
    <property type="project" value="InterPro"/>
</dbReference>
<keyword evidence="7" id="KW-1185">Reference proteome</keyword>
<evidence type="ECO:0000313" key="7">
    <source>
        <dbReference type="Proteomes" id="UP000094165"/>
    </source>
</evidence>
<name>A0A1E5CZG5_9VIBR</name>
<dbReference type="PANTHER" id="PTHR32071">
    <property type="entry name" value="TRANSCRIPTIONAL REGULATORY PROTEIN"/>
    <property type="match status" value="1"/>
</dbReference>
<dbReference type="InterPro" id="IPR045343">
    <property type="entry name" value="VpsR"/>
</dbReference>
<reference evidence="6 7" key="1">
    <citation type="journal article" date="2012" name="Science">
        <title>Ecological populations of bacteria act as socially cohesive units of antibiotic production and resistance.</title>
        <authorList>
            <person name="Cordero O.X."/>
            <person name="Wildschutte H."/>
            <person name="Kirkup B."/>
            <person name="Proehl S."/>
            <person name="Ngo L."/>
            <person name="Hussain F."/>
            <person name="Le Roux F."/>
            <person name="Mincer T."/>
            <person name="Polz M.F."/>
        </authorList>
    </citation>
    <scope>NUCLEOTIDE SEQUENCE [LARGE SCALE GENOMIC DNA]</scope>
    <source>
        <strain evidence="6 7">FF-238</strain>
    </source>
</reference>
<accession>A0A1E5CZG5</accession>
<dbReference type="CDD" id="cd00009">
    <property type="entry name" value="AAA"/>
    <property type="match status" value="1"/>
</dbReference>
<dbReference type="GO" id="GO:0006355">
    <property type="term" value="P:regulation of DNA-templated transcription"/>
    <property type="evidence" value="ECO:0007669"/>
    <property type="project" value="InterPro"/>
</dbReference>
<dbReference type="PRINTS" id="PR01590">
    <property type="entry name" value="HTHFIS"/>
</dbReference>
<dbReference type="Pfam" id="PF25601">
    <property type="entry name" value="AAA_lid_14"/>
    <property type="match status" value="1"/>
</dbReference>
<evidence type="ECO:0000256" key="1">
    <source>
        <dbReference type="ARBA" id="ARBA00022741"/>
    </source>
</evidence>
<dbReference type="InterPro" id="IPR009057">
    <property type="entry name" value="Homeodomain-like_sf"/>
</dbReference>
<dbReference type="Pfam" id="PF00158">
    <property type="entry name" value="Sigma54_activat"/>
    <property type="match status" value="1"/>
</dbReference>
<dbReference type="SMART" id="SM00382">
    <property type="entry name" value="AAA"/>
    <property type="match status" value="1"/>
</dbReference>
<dbReference type="PANTHER" id="PTHR32071:SF120">
    <property type="entry name" value="TRANSCRIPTIONAL REGULATOR-RELATED"/>
    <property type="match status" value="1"/>
</dbReference>
<organism evidence="6 7">
    <name type="scientific">Vibrio genomosp. F6 str. FF-238</name>
    <dbReference type="NCBI Taxonomy" id="1191298"/>
    <lineage>
        <taxon>Bacteria</taxon>
        <taxon>Pseudomonadati</taxon>
        <taxon>Pseudomonadota</taxon>
        <taxon>Gammaproteobacteria</taxon>
        <taxon>Vibrionales</taxon>
        <taxon>Vibrionaceae</taxon>
        <taxon>Vibrio</taxon>
    </lineage>
</organism>
<dbReference type="Proteomes" id="UP000094165">
    <property type="component" value="Unassembled WGS sequence"/>
</dbReference>
<sequence>MGTQFRMDSVPGSLVVVGGTYEPWLTVLEQVGWRCTQCADLRKADALFSETGPCIGIVDLSHDEFSLNGMANLVSTHKQVRWIAFIRESQLSSDTICQFIVNFCIDFFTAPIPDAQLLNTIGHQLGMLKLEKKVWPNYGSKNDMGLIGESIPMKRLRDQVKRIGPTDVSILIYGENGTGKETVARAIHNTSSRAKKPFLTINCRALSEGRMESELFGIDQNDSDKLSLLEQADGGTVLLNDILHMPKCQQLNLLRFLKEGTIETKDGLKEVDVRILSANSSDVEKALMEGDFSEELYHYINVLRINVPSLKERTGDITILAKHFLQEYSKEFNAQVRSFSEEALKELTRYHWSGNVRELMNQIKRVVLMSDTVMLDETQLELSKRNDSKRSLKSIRERSERDALRLVLESHSGHVSHAAKELGVSRATMYRLLNKHNLITESEGIV</sequence>
<dbReference type="Pfam" id="PF20161">
    <property type="entry name" value="VpsR"/>
    <property type="match status" value="1"/>
</dbReference>
<keyword evidence="1" id="KW-0547">Nucleotide-binding</keyword>
<dbReference type="GO" id="GO:0005524">
    <property type="term" value="F:ATP binding"/>
    <property type="evidence" value="ECO:0007669"/>
    <property type="project" value="UniProtKB-KW"/>
</dbReference>
<dbReference type="InterPro" id="IPR002197">
    <property type="entry name" value="HTH_Fis"/>
</dbReference>
<dbReference type="PROSITE" id="PS50045">
    <property type="entry name" value="SIGMA54_INTERACT_4"/>
    <property type="match status" value="1"/>
</dbReference>
<proteinExistence type="predicted"/>
<dbReference type="SUPFAM" id="SSF52540">
    <property type="entry name" value="P-loop containing nucleoside triphosphate hydrolases"/>
    <property type="match status" value="1"/>
</dbReference>
<dbReference type="EMBL" id="AJYW02000124">
    <property type="protein sequence ID" value="OEE76261.1"/>
    <property type="molecule type" value="Genomic_DNA"/>
</dbReference>
<dbReference type="InterPro" id="IPR003593">
    <property type="entry name" value="AAA+_ATPase"/>
</dbReference>
<comment type="caution">
    <text evidence="6">The sequence shown here is derived from an EMBL/GenBank/DDBJ whole genome shotgun (WGS) entry which is preliminary data.</text>
</comment>
<feature type="domain" description="Sigma-54 factor interaction" evidence="5">
    <location>
        <begin position="146"/>
        <end position="368"/>
    </location>
</feature>
<keyword evidence="3" id="KW-0805">Transcription regulation</keyword>
<dbReference type="InterPro" id="IPR027417">
    <property type="entry name" value="P-loop_NTPase"/>
</dbReference>
<dbReference type="Gene3D" id="1.10.10.60">
    <property type="entry name" value="Homeodomain-like"/>
    <property type="match status" value="1"/>
</dbReference>
<gene>
    <name evidence="6" type="ORF">A130_15635</name>
</gene>
<dbReference type="Gene3D" id="1.10.8.60">
    <property type="match status" value="1"/>
</dbReference>
<evidence type="ECO:0000256" key="4">
    <source>
        <dbReference type="ARBA" id="ARBA00023163"/>
    </source>
</evidence>
<dbReference type="Gene3D" id="3.40.50.300">
    <property type="entry name" value="P-loop containing nucleotide triphosphate hydrolases"/>
    <property type="match status" value="1"/>
</dbReference>
<dbReference type="InterPro" id="IPR058031">
    <property type="entry name" value="AAA_lid_NorR"/>
</dbReference>
<keyword evidence="4" id="KW-0804">Transcription</keyword>
<protein>
    <submittedName>
        <fullName evidence="6">Sigma-54-dependent Fis family transcriptional regulator</fullName>
    </submittedName>
</protein>
<dbReference type="InterPro" id="IPR011006">
    <property type="entry name" value="CheY-like_superfamily"/>
</dbReference>
<keyword evidence="2" id="KW-0067">ATP-binding</keyword>
<dbReference type="Pfam" id="PF02954">
    <property type="entry name" value="HTH_8"/>
    <property type="match status" value="1"/>
</dbReference>
<dbReference type="AlphaFoldDB" id="A0A1E5CZG5"/>
<dbReference type="SUPFAM" id="SSF52172">
    <property type="entry name" value="CheY-like"/>
    <property type="match status" value="1"/>
</dbReference>
<evidence type="ECO:0000256" key="2">
    <source>
        <dbReference type="ARBA" id="ARBA00022840"/>
    </source>
</evidence>
<evidence type="ECO:0000259" key="5">
    <source>
        <dbReference type="PROSITE" id="PS50045"/>
    </source>
</evidence>